<proteinExistence type="predicted"/>
<keyword evidence="3" id="KW-1185">Reference proteome</keyword>
<dbReference type="Proteomes" id="UP000199060">
    <property type="component" value="Unassembled WGS sequence"/>
</dbReference>
<sequence length="107" mass="12091">MSYKVIPTSQFEKDLKKLFKKYPSVKSDISALVEQLQDNPKLGTPLLKNCYKIRMAIKSKGKGKSGGSRVITHVRVIREEVHLLSIYDKSEQSNISDSAINNLLELL</sequence>
<dbReference type="AlphaFoldDB" id="A0A1G6UB03"/>
<protein>
    <submittedName>
        <fullName evidence="2">mRNA-degrading endonuclease RelE, toxin component of the RelBE toxin-antitoxin system</fullName>
    </submittedName>
</protein>
<gene>
    <name evidence="2" type="ORF">SAMN04488104_102738</name>
</gene>
<dbReference type="OrthoDB" id="1364255at2"/>
<keyword evidence="2" id="KW-0378">Hydrolase</keyword>
<evidence type="ECO:0000313" key="3">
    <source>
        <dbReference type="Proteomes" id="UP000199060"/>
    </source>
</evidence>
<dbReference type="RefSeq" id="WP_087940164.1">
    <property type="nucleotide sequence ID" value="NZ_FNAC01000027.1"/>
</dbReference>
<dbReference type="InterPro" id="IPR009387">
    <property type="entry name" value="HigB-2"/>
</dbReference>
<keyword evidence="1" id="KW-1277">Toxin-antitoxin system</keyword>
<reference evidence="3" key="1">
    <citation type="submission" date="2016-10" db="EMBL/GenBank/DDBJ databases">
        <authorList>
            <person name="Varghese N."/>
            <person name="Submissions S."/>
        </authorList>
    </citation>
    <scope>NUCLEOTIDE SEQUENCE [LARGE SCALE GENOMIC DNA]</scope>
    <source>
        <strain evidence="3">DSM 23095</strain>
    </source>
</reference>
<organism evidence="2 3">
    <name type="scientific">Algoriphagus faecimaris</name>
    <dbReference type="NCBI Taxonomy" id="686796"/>
    <lineage>
        <taxon>Bacteria</taxon>
        <taxon>Pseudomonadati</taxon>
        <taxon>Bacteroidota</taxon>
        <taxon>Cytophagia</taxon>
        <taxon>Cytophagales</taxon>
        <taxon>Cyclobacteriaceae</taxon>
        <taxon>Algoriphagus</taxon>
    </lineage>
</organism>
<dbReference type="Pfam" id="PF05016">
    <property type="entry name" value="ParE_toxin"/>
    <property type="match status" value="1"/>
</dbReference>
<dbReference type="InterPro" id="IPR007712">
    <property type="entry name" value="RelE/ParE_toxin"/>
</dbReference>
<dbReference type="PIRSF" id="PIRSF039032">
    <property type="entry name" value="HigB-2"/>
    <property type="match status" value="1"/>
</dbReference>
<evidence type="ECO:0000313" key="2">
    <source>
        <dbReference type="EMBL" id="SDD38439.1"/>
    </source>
</evidence>
<keyword evidence="2" id="KW-0255">Endonuclease</keyword>
<keyword evidence="2" id="KW-0540">Nuclease</keyword>
<dbReference type="SUPFAM" id="SSF143011">
    <property type="entry name" value="RelE-like"/>
    <property type="match status" value="1"/>
</dbReference>
<dbReference type="GO" id="GO:0004519">
    <property type="term" value="F:endonuclease activity"/>
    <property type="evidence" value="ECO:0007669"/>
    <property type="project" value="UniProtKB-KW"/>
</dbReference>
<dbReference type="STRING" id="686796.SAMN04488104_102738"/>
<dbReference type="Gene3D" id="3.30.2310.20">
    <property type="entry name" value="RelE-like"/>
    <property type="match status" value="1"/>
</dbReference>
<dbReference type="InterPro" id="IPR035093">
    <property type="entry name" value="RelE/ParE_toxin_dom_sf"/>
</dbReference>
<evidence type="ECO:0000256" key="1">
    <source>
        <dbReference type="ARBA" id="ARBA00022649"/>
    </source>
</evidence>
<name>A0A1G6UB03_9BACT</name>
<accession>A0A1G6UB03</accession>
<dbReference type="EMBL" id="FNAC01000027">
    <property type="protein sequence ID" value="SDD38439.1"/>
    <property type="molecule type" value="Genomic_DNA"/>
</dbReference>